<dbReference type="PROSITE" id="PS50082">
    <property type="entry name" value="WD_REPEATS_2"/>
    <property type="match status" value="1"/>
</dbReference>
<dbReference type="InterPro" id="IPR001680">
    <property type="entry name" value="WD40_rpt"/>
</dbReference>
<evidence type="ECO:0000256" key="3">
    <source>
        <dbReference type="ARBA" id="ARBA00022737"/>
    </source>
</evidence>
<evidence type="ECO:0000256" key="2">
    <source>
        <dbReference type="ARBA" id="ARBA00022574"/>
    </source>
</evidence>
<evidence type="ECO:0008006" key="8">
    <source>
        <dbReference type="Google" id="ProtNLM"/>
    </source>
</evidence>
<evidence type="ECO:0000256" key="1">
    <source>
        <dbReference type="ARBA" id="ARBA00022517"/>
    </source>
</evidence>
<evidence type="ECO:0000313" key="7">
    <source>
        <dbReference type="Proteomes" id="UP001154282"/>
    </source>
</evidence>
<accession>A0AAV0KLX6</accession>
<proteinExistence type="predicted"/>
<dbReference type="InterPro" id="IPR036322">
    <property type="entry name" value="WD40_repeat_dom_sf"/>
</dbReference>
<evidence type="ECO:0000256" key="4">
    <source>
        <dbReference type="PROSITE-ProRule" id="PRU00221"/>
    </source>
</evidence>
<keyword evidence="2 4" id="KW-0853">WD repeat</keyword>
<evidence type="ECO:0000256" key="5">
    <source>
        <dbReference type="SAM" id="MobiDB-lite"/>
    </source>
</evidence>
<dbReference type="Proteomes" id="UP001154282">
    <property type="component" value="Unassembled WGS sequence"/>
</dbReference>
<dbReference type="PRINTS" id="PR00320">
    <property type="entry name" value="GPROTEINBRPT"/>
</dbReference>
<dbReference type="Gene3D" id="2.130.10.10">
    <property type="entry name" value="YVTN repeat-like/Quinoprotein amine dehydrogenase"/>
    <property type="match status" value="2"/>
</dbReference>
<dbReference type="AlphaFoldDB" id="A0AAV0KLX6"/>
<sequence>MSLVAGSNERFIWGFKLKPVTTEQSLTLAPLFSYPSHQSAILSAAAAGPIAASGSSDDTIHLYDLPSAASLGSLYQHTASVTALSFFTPASLSFPRNLISADAEGYVCIFDADPFVHLKTVRAHKKRINDLAVHPSGKLALSVGRDDCLAMLNLVRGRRSFYCRLGKEASLVRYGLDAEKFFMATEEKVGVHETEDAKLVTELQCPNRVLCAAPGENGLLFTGGEDKNITAWDTKTGKVAYCIEDAHKSRVKGIVVLTKSNGGVDDPYLLASASSDGVVRVWDVRNSMKEEKANPLAEASTNARLTCLAGSSIKSFKRTRATSQEDQTAALKNPKRKSHSTSGEES</sequence>
<keyword evidence="7" id="KW-1185">Reference proteome</keyword>
<keyword evidence="3" id="KW-0677">Repeat</keyword>
<dbReference type="SUPFAM" id="SSF50978">
    <property type="entry name" value="WD40 repeat-like"/>
    <property type="match status" value="1"/>
</dbReference>
<dbReference type="EMBL" id="CAMGYJ010000005">
    <property type="protein sequence ID" value="CAI0423215.1"/>
    <property type="molecule type" value="Genomic_DNA"/>
</dbReference>
<evidence type="ECO:0000313" key="6">
    <source>
        <dbReference type="EMBL" id="CAI0423215.1"/>
    </source>
</evidence>
<dbReference type="InterPro" id="IPR015943">
    <property type="entry name" value="WD40/YVTN_repeat-like_dom_sf"/>
</dbReference>
<dbReference type="InterPro" id="IPR019775">
    <property type="entry name" value="WD40_repeat_CS"/>
</dbReference>
<protein>
    <recommendedName>
        <fullName evidence="8">P21-activated protein kinase-interacting protein 1-like</fullName>
    </recommendedName>
</protein>
<comment type="caution">
    <text evidence="6">The sequence shown here is derived from an EMBL/GenBank/DDBJ whole genome shotgun (WGS) entry which is preliminary data.</text>
</comment>
<dbReference type="InterPro" id="IPR020472">
    <property type="entry name" value="WD40_PAC1"/>
</dbReference>
<organism evidence="6 7">
    <name type="scientific">Linum tenue</name>
    <dbReference type="NCBI Taxonomy" id="586396"/>
    <lineage>
        <taxon>Eukaryota</taxon>
        <taxon>Viridiplantae</taxon>
        <taxon>Streptophyta</taxon>
        <taxon>Embryophyta</taxon>
        <taxon>Tracheophyta</taxon>
        <taxon>Spermatophyta</taxon>
        <taxon>Magnoliopsida</taxon>
        <taxon>eudicotyledons</taxon>
        <taxon>Gunneridae</taxon>
        <taxon>Pentapetalae</taxon>
        <taxon>rosids</taxon>
        <taxon>fabids</taxon>
        <taxon>Malpighiales</taxon>
        <taxon>Linaceae</taxon>
        <taxon>Linum</taxon>
    </lineage>
</organism>
<keyword evidence="1" id="KW-0690">Ribosome biogenesis</keyword>
<dbReference type="Pfam" id="PF00400">
    <property type="entry name" value="WD40"/>
    <property type="match status" value="3"/>
</dbReference>
<dbReference type="GO" id="GO:0042254">
    <property type="term" value="P:ribosome biogenesis"/>
    <property type="evidence" value="ECO:0007669"/>
    <property type="project" value="UniProtKB-KW"/>
</dbReference>
<name>A0AAV0KLX6_9ROSI</name>
<dbReference type="InterPro" id="IPR051959">
    <property type="entry name" value="PAK1-Kinase_Regulator"/>
</dbReference>
<dbReference type="PANTHER" id="PTHR44675">
    <property type="entry name" value="PAK1 INTERACTING PROTEIN 1"/>
    <property type="match status" value="1"/>
</dbReference>
<gene>
    <name evidence="6" type="ORF">LITE_LOCUS19433</name>
</gene>
<dbReference type="PROSITE" id="PS00678">
    <property type="entry name" value="WD_REPEATS_1"/>
    <property type="match status" value="1"/>
</dbReference>
<dbReference type="PANTHER" id="PTHR44675:SF1">
    <property type="entry name" value="P21-ACTIVATED PROTEIN KINASE-INTERACTING PROTEIN 1"/>
    <property type="match status" value="1"/>
</dbReference>
<dbReference type="SMART" id="SM00320">
    <property type="entry name" value="WD40"/>
    <property type="match status" value="5"/>
</dbReference>
<feature type="repeat" description="WD" evidence="4">
    <location>
        <begin position="269"/>
        <end position="292"/>
    </location>
</feature>
<reference evidence="6" key="1">
    <citation type="submission" date="2022-08" db="EMBL/GenBank/DDBJ databases">
        <authorList>
            <person name="Gutierrez-Valencia J."/>
        </authorList>
    </citation>
    <scope>NUCLEOTIDE SEQUENCE</scope>
</reference>
<feature type="region of interest" description="Disordered" evidence="5">
    <location>
        <begin position="318"/>
        <end position="346"/>
    </location>
</feature>